<evidence type="ECO:0000259" key="2">
    <source>
        <dbReference type="PROSITE" id="PS51205"/>
    </source>
</evidence>
<feature type="domain" description="VPS9" evidence="2">
    <location>
        <begin position="300"/>
        <end position="429"/>
    </location>
</feature>
<evidence type="ECO:0000256" key="1">
    <source>
        <dbReference type="SAM" id="Coils"/>
    </source>
</evidence>
<organism evidence="3 4">
    <name type="scientific">Entamoeba histolytica</name>
    <dbReference type="NCBI Taxonomy" id="5759"/>
    <lineage>
        <taxon>Eukaryota</taxon>
        <taxon>Amoebozoa</taxon>
        <taxon>Evosea</taxon>
        <taxon>Archamoebae</taxon>
        <taxon>Mastigamoebida</taxon>
        <taxon>Entamoebidae</taxon>
        <taxon>Entamoeba</taxon>
    </lineage>
</organism>
<evidence type="ECO:0000313" key="3">
    <source>
        <dbReference type="EMBL" id="GAT98781.1"/>
    </source>
</evidence>
<dbReference type="VEuPathDB" id="AmoebaDB:EHI5A_181810"/>
<dbReference type="PROSITE" id="PS51205">
    <property type="entry name" value="VPS9"/>
    <property type="match status" value="1"/>
</dbReference>
<dbReference type="VEuPathDB" id="AmoebaDB:EHI8A_152860"/>
<dbReference type="Gene3D" id="1.20.1050.80">
    <property type="entry name" value="VPS9 domain"/>
    <property type="match status" value="1"/>
</dbReference>
<protein>
    <recommendedName>
        <fullName evidence="2">VPS9 domain-containing protein</fullName>
    </recommendedName>
</protein>
<dbReference type="InterPro" id="IPR037191">
    <property type="entry name" value="VPS9_dom_sf"/>
</dbReference>
<name>A0A5K1UIG7_ENTHI</name>
<dbReference type="Pfam" id="PF02204">
    <property type="entry name" value="VPS9"/>
    <property type="match status" value="1"/>
</dbReference>
<feature type="coiled-coil region" evidence="1">
    <location>
        <begin position="141"/>
        <end position="168"/>
    </location>
</feature>
<proteinExistence type="predicted"/>
<evidence type="ECO:0000313" key="4">
    <source>
        <dbReference type="Proteomes" id="UP000078387"/>
    </source>
</evidence>
<dbReference type="InterPro" id="IPR003123">
    <property type="entry name" value="VPS9"/>
</dbReference>
<dbReference type="OMA" id="MDYFINI"/>
<comment type="caution">
    <text evidence="3">The sequence shown here is derived from an EMBL/GenBank/DDBJ whole genome shotgun (WGS) entry which is preliminary data.</text>
</comment>
<sequence length="429" mass="50061">MDYFIDIQLPEFSISEGIYSVELKREYLEKLMKAKLSSCDLLQQFGVLENEINEEIELTLNRVKIANEHFQFSNQEELRIAYGIYQNTLLELLKFKKELIEYHSSIIEKFIENNNSINNKVSSGTIINNIDFYCLMPSTYISSLSSNINEIEIKLNQLIKKKDQEKLTYETLFTSIFGNSTEKELKEIIKELKIIDKETYIEIQNNEKLQERFNKVIFNLNNTIGVQIYIYIESIKLFKNNQIQLLSKLKNIQIEIIKTLINNYNIDHSYSDVLFILFHRALCSRLSLFISSIQIQILPLSNHEFIQKQQQLLNDYSKHSFPNFDKFVSNTKLNEFIHSIDFTQLTIPYDFILSLNSLFDQLIQLCNIDISGDTIIPIIIYLLLHSSIPNINLLICCIDLFTPSSLIKGKLSYTTTTFKAALNLIIQQS</sequence>
<gene>
    <name evidence="3" type="ORF">CL6EHI_167340</name>
</gene>
<dbReference type="VEuPathDB" id="AmoebaDB:EHI7A_138290"/>
<dbReference type="SUPFAM" id="SSF109993">
    <property type="entry name" value="VPS9 domain"/>
    <property type="match status" value="1"/>
</dbReference>
<dbReference type="VEuPathDB" id="AmoebaDB:EHI_167340"/>
<accession>A0A5K1UIG7</accession>
<keyword evidence="1" id="KW-0175">Coiled coil</keyword>
<dbReference type="VEuPathDB" id="AmoebaDB:KM1_229090"/>
<reference evidence="3 4" key="1">
    <citation type="submission" date="2016-05" db="EMBL/GenBank/DDBJ databases">
        <title>First whole genome sequencing of Entamoeba histolytica HM1:IMSS-clone-6.</title>
        <authorList>
            <person name="Mukherjee Avik.K."/>
            <person name="Izumyama S."/>
            <person name="Nakada-Tsukui K."/>
            <person name="Nozaki T."/>
        </authorList>
    </citation>
    <scope>NUCLEOTIDE SEQUENCE [LARGE SCALE GENOMIC DNA]</scope>
    <source>
        <strain evidence="3 4">HM1:IMSS clone 6</strain>
    </source>
</reference>
<dbReference type="AlphaFoldDB" id="A0A5K1UIG7"/>
<dbReference type="Proteomes" id="UP000078387">
    <property type="component" value="Unassembled WGS sequence"/>
</dbReference>
<dbReference type="EMBL" id="BDEQ01000001">
    <property type="protein sequence ID" value="GAT98781.1"/>
    <property type="molecule type" value="Genomic_DNA"/>
</dbReference>